<dbReference type="OrthoDB" id="7255919at2"/>
<comment type="similarity">
    <text evidence="2">Belongs to the binding-protein-dependent transport system permease family. HisMQ subfamily.</text>
</comment>
<evidence type="ECO:0000259" key="9">
    <source>
        <dbReference type="PROSITE" id="PS50928"/>
    </source>
</evidence>
<dbReference type="GO" id="GO:0022857">
    <property type="term" value="F:transmembrane transporter activity"/>
    <property type="evidence" value="ECO:0007669"/>
    <property type="project" value="InterPro"/>
</dbReference>
<dbReference type="Gene3D" id="1.10.3720.10">
    <property type="entry name" value="MetI-like"/>
    <property type="match status" value="1"/>
</dbReference>
<feature type="transmembrane region" description="Helical" evidence="8">
    <location>
        <begin position="86"/>
        <end position="105"/>
    </location>
</feature>
<dbReference type="InterPro" id="IPR035906">
    <property type="entry name" value="MetI-like_sf"/>
</dbReference>
<dbReference type="InterPro" id="IPR010065">
    <property type="entry name" value="AA_ABC_transptr_permease_3TM"/>
</dbReference>
<comment type="caution">
    <text evidence="10">The sequence shown here is derived from an EMBL/GenBank/DDBJ whole genome shotgun (WGS) entry which is preliminary data.</text>
</comment>
<dbReference type="InterPro" id="IPR000515">
    <property type="entry name" value="MetI-like"/>
</dbReference>
<dbReference type="Proteomes" id="UP000325684">
    <property type="component" value="Unassembled WGS sequence"/>
</dbReference>
<dbReference type="SUPFAM" id="SSF161098">
    <property type="entry name" value="MetI-like"/>
    <property type="match status" value="1"/>
</dbReference>
<keyword evidence="4" id="KW-1003">Cell membrane</keyword>
<keyword evidence="7 8" id="KW-0472">Membrane</keyword>
<keyword evidence="11" id="KW-1185">Reference proteome</keyword>
<dbReference type="GO" id="GO:0043190">
    <property type="term" value="C:ATP-binding cassette (ABC) transporter complex"/>
    <property type="evidence" value="ECO:0007669"/>
    <property type="project" value="InterPro"/>
</dbReference>
<evidence type="ECO:0000256" key="6">
    <source>
        <dbReference type="ARBA" id="ARBA00022989"/>
    </source>
</evidence>
<dbReference type="AlphaFoldDB" id="A0A5N3PFV7"/>
<feature type="transmembrane region" description="Helical" evidence="8">
    <location>
        <begin position="184"/>
        <end position="202"/>
    </location>
</feature>
<evidence type="ECO:0000313" key="11">
    <source>
        <dbReference type="Proteomes" id="UP000325684"/>
    </source>
</evidence>
<evidence type="ECO:0000256" key="2">
    <source>
        <dbReference type="ARBA" id="ARBA00010072"/>
    </source>
</evidence>
<organism evidence="10 11">
    <name type="scientific">Microvirga brassicacearum</name>
    <dbReference type="NCBI Taxonomy" id="2580413"/>
    <lineage>
        <taxon>Bacteria</taxon>
        <taxon>Pseudomonadati</taxon>
        <taxon>Pseudomonadota</taxon>
        <taxon>Alphaproteobacteria</taxon>
        <taxon>Hyphomicrobiales</taxon>
        <taxon>Methylobacteriaceae</taxon>
        <taxon>Microvirga</taxon>
    </lineage>
</organism>
<evidence type="ECO:0000313" key="10">
    <source>
        <dbReference type="EMBL" id="KAB0268616.1"/>
    </source>
</evidence>
<feature type="transmembrane region" description="Helical" evidence="8">
    <location>
        <begin position="12"/>
        <end position="41"/>
    </location>
</feature>
<name>A0A5N3PFV7_9HYPH</name>
<evidence type="ECO:0000256" key="7">
    <source>
        <dbReference type="ARBA" id="ARBA00023136"/>
    </source>
</evidence>
<sequence>MIRSFGMIDIFYLLAAARWTIMLTVVAFLGASLVGITIAVFRVVPFWPLRWFAVGYIQVVQGTPLLVWLFGLYFGLSILGFPVNPWFAAAVAFSAYGGAFLGEIWRGALVSIAKTQWEAGASLGLSFFEQLRYVIVPQSVRVAIPPTVGFLVQLIKNTSLAATIGLVELTREGQLTSAATFRPFVVYLTVAALYFLMCFPLTQWSRSLERKLHGAR</sequence>
<dbReference type="NCBIfam" id="TIGR01726">
    <property type="entry name" value="HEQRo_perm_3TM"/>
    <property type="match status" value="1"/>
</dbReference>
<keyword evidence="3 8" id="KW-0813">Transport</keyword>
<dbReference type="InterPro" id="IPR043429">
    <property type="entry name" value="ArtM/GltK/GlnP/TcyL/YhdX-like"/>
</dbReference>
<dbReference type="EMBL" id="VCMV01000004">
    <property type="protein sequence ID" value="KAB0268616.1"/>
    <property type="molecule type" value="Genomic_DNA"/>
</dbReference>
<dbReference type="GO" id="GO:0006865">
    <property type="term" value="P:amino acid transport"/>
    <property type="evidence" value="ECO:0007669"/>
    <property type="project" value="TreeGrafter"/>
</dbReference>
<accession>A0A5N3PFV7</accession>
<gene>
    <name evidence="10" type="ORF">FEZ63_04010</name>
</gene>
<evidence type="ECO:0000256" key="4">
    <source>
        <dbReference type="ARBA" id="ARBA00022475"/>
    </source>
</evidence>
<dbReference type="RefSeq" id="WP_150942352.1">
    <property type="nucleotide sequence ID" value="NZ_VCMV01000004.1"/>
</dbReference>
<reference evidence="10 11" key="1">
    <citation type="journal article" date="2019" name="Microorganisms">
        <title>Genome Insights into the Novel Species Microvirga brassicacearum, a Rapeseed Endophyte with Biotechnological Potential.</title>
        <authorList>
            <person name="Jimenez-Gomez A."/>
            <person name="Saati-Santamaria Z."/>
            <person name="Igual J.M."/>
            <person name="Rivas R."/>
            <person name="Mateos P.F."/>
            <person name="Garcia-Fraile P."/>
        </authorList>
    </citation>
    <scope>NUCLEOTIDE SEQUENCE [LARGE SCALE GENOMIC DNA]</scope>
    <source>
        <strain evidence="10 11">CDVBN77</strain>
    </source>
</reference>
<comment type="subcellular location">
    <subcellularLocation>
        <location evidence="1">Cell inner membrane</location>
        <topology evidence="1">Multi-pass membrane protein</topology>
    </subcellularLocation>
    <subcellularLocation>
        <location evidence="8">Cell membrane</location>
        <topology evidence="8">Multi-pass membrane protein</topology>
    </subcellularLocation>
</comment>
<evidence type="ECO:0000256" key="1">
    <source>
        <dbReference type="ARBA" id="ARBA00004429"/>
    </source>
</evidence>
<dbReference type="CDD" id="cd06261">
    <property type="entry name" value="TM_PBP2"/>
    <property type="match status" value="1"/>
</dbReference>
<keyword evidence="5 8" id="KW-0812">Transmembrane</keyword>
<feature type="domain" description="ABC transmembrane type-1" evidence="9">
    <location>
        <begin position="17"/>
        <end position="197"/>
    </location>
</feature>
<proteinExistence type="inferred from homology"/>
<evidence type="ECO:0000256" key="3">
    <source>
        <dbReference type="ARBA" id="ARBA00022448"/>
    </source>
</evidence>
<keyword evidence="6 8" id="KW-1133">Transmembrane helix</keyword>
<dbReference type="Pfam" id="PF00528">
    <property type="entry name" value="BPD_transp_1"/>
    <property type="match status" value="1"/>
</dbReference>
<dbReference type="PANTHER" id="PTHR30614">
    <property type="entry name" value="MEMBRANE COMPONENT OF AMINO ACID ABC TRANSPORTER"/>
    <property type="match status" value="1"/>
</dbReference>
<evidence type="ECO:0000256" key="8">
    <source>
        <dbReference type="RuleBase" id="RU363032"/>
    </source>
</evidence>
<evidence type="ECO:0000256" key="5">
    <source>
        <dbReference type="ARBA" id="ARBA00022692"/>
    </source>
</evidence>
<protein>
    <submittedName>
        <fullName evidence="10">Amino acid ABC transporter permease</fullName>
    </submittedName>
</protein>
<feature type="transmembrane region" description="Helical" evidence="8">
    <location>
        <begin position="53"/>
        <end position="74"/>
    </location>
</feature>
<dbReference type="PROSITE" id="PS50928">
    <property type="entry name" value="ABC_TM1"/>
    <property type="match status" value="1"/>
</dbReference>
<dbReference type="PANTHER" id="PTHR30614:SF34">
    <property type="entry name" value="BLR6398 PROTEIN"/>
    <property type="match status" value="1"/>
</dbReference>